<keyword evidence="1" id="KW-1133">Transmembrane helix</keyword>
<gene>
    <name evidence="2" type="ORF">CK203_080843</name>
</gene>
<keyword evidence="1" id="KW-0472">Membrane</keyword>
<dbReference type="AlphaFoldDB" id="A0A438C0C8"/>
<accession>A0A438C0C8</accession>
<feature type="transmembrane region" description="Helical" evidence="1">
    <location>
        <begin position="50"/>
        <end position="70"/>
    </location>
</feature>
<sequence>MKDTPKDFTFKPEGEREIQSEEIGGFPALAVHAWLETMFELRDGSCFPRVLAAVNVVLACIDGVVALLAFSQVSVAF</sequence>
<evidence type="ECO:0000313" key="2">
    <source>
        <dbReference type="EMBL" id="RVW16689.1"/>
    </source>
</evidence>
<comment type="caution">
    <text evidence="2">The sequence shown here is derived from an EMBL/GenBank/DDBJ whole genome shotgun (WGS) entry which is preliminary data.</text>
</comment>
<dbReference type="EMBL" id="QGNW01002586">
    <property type="protein sequence ID" value="RVW16689.1"/>
    <property type="molecule type" value="Genomic_DNA"/>
</dbReference>
<evidence type="ECO:0000313" key="3">
    <source>
        <dbReference type="Proteomes" id="UP000288805"/>
    </source>
</evidence>
<reference evidence="2 3" key="1">
    <citation type="journal article" date="2018" name="PLoS Genet.">
        <title>Population sequencing reveals clonal diversity and ancestral inbreeding in the grapevine cultivar Chardonnay.</title>
        <authorList>
            <person name="Roach M.J."/>
            <person name="Johnson D.L."/>
            <person name="Bohlmann J."/>
            <person name="van Vuuren H.J."/>
            <person name="Jones S.J."/>
            <person name="Pretorius I.S."/>
            <person name="Schmidt S.A."/>
            <person name="Borneman A.R."/>
        </authorList>
    </citation>
    <scope>NUCLEOTIDE SEQUENCE [LARGE SCALE GENOMIC DNA]</scope>
    <source>
        <strain evidence="3">cv. Chardonnay</strain>
        <tissue evidence="2">Leaf</tissue>
    </source>
</reference>
<proteinExistence type="predicted"/>
<dbReference type="Proteomes" id="UP000288805">
    <property type="component" value="Unassembled WGS sequence"/>
</dbReference>
<name>A0A438C0C8_VITVI</name>
<organism evidence="2 3">
    <name type="scientific">Vitis vinifera</name>
    <name type="common">Grape</name>
    <dbReference type="NCBI Taxonomy" id="29760"/>
    <lineage>
        <taxon>Eukaryota</taxon>
        <taxon>Viridiplantae</taxon>
        <taxon>Streptophyta</taxon>
        <taxon>Embryophyta</taxon>
        <taxon>Tracheophyta</taxon>
        <taxon>Spermatophyta</taxon>
        <taxon>Magnoliopsida</taxon>
        <taxon>eudicotyledons</taxon>
        <taxon>Gunneridae</taxon>
        <taxon>Pentapetalae</taxon>
        <taxon>rosids</taxon>
        <taxon>Vitales</taxon>
        <taxon>Vitaceae</taxon>
        <taxon>Viteae</taxon>
        <taxon>Vitis</taxon>
    </lineage>
</organism>
<keyword evidence="1" id="KW-0812">Transmembrane</keyword>
<evidence type="ECO:0000256" key="1">
    <source>
        <dbReference type="SAM" id="Phobius"/>
    </source>
</evidence>
<protein>
    <submittedName>
        <fullName evidence="2">Uncharacterized protein</fullName>
    </submittedName>
</protein>